<sequence>MSAERQKENPFFLGGPSIIVSSPTADMSHELKKMVMRGNNTHFSKATAFHELIPGHRLQLYMGWAMYWELVFWQMGNFFKFLEDRIGTLFWRMHRCARIIFSLKFHLNEMTPQECIDLLVDWVGHERSNAEAEVRRSFNGDYPPLYQVGYMLGALQIFELRNEVLKEGHFGEKEFHDRVLKANTMPIELLRALLLGLELTPNYKAKWRFH</sequence>
<organism evidence="1 2">
    <name type="scientific">Neonectria magnoliae</name>
    <dbReference type="NCBI Taxonomy" id="2732573"/>
    <lineage>
        <taxon>Eukaryota</taxon>
        <taxon>Fungi</taxon>
        <taxon>Dikarya</taxon>
        <taxon>Ascomycota</taxon>
        <taxon>Pezizomycotina</taxon>
        <taxon>Sordariomycetes</taxon>
        <taxon>Hypocreomycetidae</taxon>
        <taxon>Hypocreales</taxon>
        <taxon>Nectriaceae</taxon>
        <taxon>Neonectria</taxon>
    </lineage>
</organism>
<evidence type="ECO:0000313" key="2">
    <source>
        <dbReference type="Proteomes" id="UP001498421"/>
    </source>
</evidence>
<gene>
    <name evidence="1" type="ORF">QQZ08_001208</name>
</gene>
<proteinExistence type="predicted"/>
<protein>
    <submittedName>
        <fullName evidence="1">Uncharacterized protein</fullName>
    </submittedName>
</protein>
<dbReference type="PANTHER" id="PTHR33361:SF2">
    <property type="entry name" value="DUF885 DOMAIN-CONTAINING PROTEIN"/>
    <property type="match status" value="1"/>
</dbReference>
<keyword evidence="2" id="KW-1185">Reference proteome</keyword>
<dbReference type="PANTHER" id="PTHR33361">
    <property type="entry name" value="GLR0591 PROTEIN"/>
    <property type="match status" value="1"/>
</dbReference>
<dbReference type="Pfam" id="PF05960">
    <property type="entry name" value="DUF885"/>
    <property type="match status" value="1"/>
</dbReference>
<reference evidence="1 2" key="1">
    <citation type="journal article" date="2025" name="Microbiol. Resour. Announc.">
        <title>Draft genome sequences for Neonectria magnoliae and Neonectria punicea, canker pathogens of Liriodendron tulipifera and Acer saccharum in West Virginia.</title>
        <authorList>
            <person name="Petronek H.M."/>
            <person name="Kasson M.T."/>
            <person name="Metheny A.M."/>
            <person name="Stauder C.M."/>
            <person name="Lovett B."/>
            <person name="Lynch S.C."/>
            <person name="Garnas J.R."/>
            <person name="Kasson L.R."/>
            <person name="Stajich J.E."/>
        </authorList>
    </citation>
    <scope>NUCLEOTIDE SEQUENCE [LARGE SCALE GENOMIC DNA]</scope>
    <source>
        <strain evidence="1 2">NRRL 64651</strain>
    </source>
</reference>
<evidence type="ECO:0000313" key="1">
    <source>
        <dbReference type="EMBL" id="KAK7432263.1"/>
    </source>
</evidence>
<dbReference type="EMBL" id="JAZAVK010000006">
    <property type="protein sequence ID" value="KAK7432263.1"/>
    <property type="molecule type" value="Genomic_DNA"/>
</dbReference>
<dbReference type="InterPro" id="IPR010281">
    <property type="entry name" value="DUF885"/>
</dbReference>
<name>A0ABR1IF64_9HYPO</name>
<accession>A0ABR1IF64</accession>
<comment type="caution">
    <text evidence="1">The sequence shown here is derived from an EMBL/GenBank/DDBJ whole genome shotgun (WGS) entry which is preliminary data.</text>
</comment>
<dbReference type="Proteomes" id="UP001498421">
    <property type="component" value="Unassembled WGS sequence"/>
</dbReference>